<evidence type="ECO:0000313" key="1">
    <source>
        <dbReference type="EMBL" id="KAK3766752.1"/>
    </source>
</evidence>
<accession>A0AAE0ZE63</accession>
<name>A0AAE0ZE63_9GAST</name>
<reference evidence="1" key="1">
    <citation type="journal article" date="2023" name="G3 (Bethesda)">
        <title>A reference genome for the long-term kleptoplast-retaining sea slug Elysia crispata morphotype clarki.</title>
        <authorList>
            <person name="Eastman K.E."/>
            <person name="Pendleton A.L."/>
            <person name="Shaikh M.A."/>
            <person name="Suttiyut T."/>
            <person name="Ogas R."/>
            <person name="Tomko P."/>
            <person name="Gavelis G."/>
            <person name="Widhalm J.R."/>
            <person name="Wisecaver J.H."/>
        </authorList>
    </citation>
    <scope>NUCLEOTIDE SEQUENCE</scope>
    <source>
        <strain evidence="1">ECLA1</strain>
    </source>
</reference>
<dbReference type="EMBL" id="JAWDGP010004196">
    <property type="protein sequence ID" value="KAK3766752.1"/>
    <property type="molecule type" value="Genomic_DNA"/>
</dbReference>
<proteinExistence type="predicted"/>
<dbReference type="Proteomes" id="UP001283361">
    <property type="component" value="Unassembled WGS sequence"/>
</dbReference>
<evidence type="ECO:0000313" key="2">
    <source>
        <dbReference type="Proteomes" id="UP001283361"/>
    </source>
</evidence>
<keyword evidence="2" id="KW-1185">Reference proteome</keyword>
<organism evidence="1 2">
    <name type="scientific">Elysia crispata</name>
    <name type="common">lettuce slug</name>
    <dbReference type="NCBI Taxonomy" id="231223"/>
    <lineage>
        <taxon>Eukaryota</taxon>
        <taxon>Metazoa</taxon>
        <taxon>Spiralia</taxon>
        <taxon>Lophotrochozoa</taxon>
        <taxon>Mollusca</taxon>
        <taxon>Gastropoda</taxon>
        <taxon>Heterobranchia</taxon>
        <taxon>Euthyneura</taxon>
        <taxon>Panpulmonata</taxon>
        <taxon>Sacoglossa</taxon>
        <taxon>Placobranchoidea</taxon>
        <taxon>Plakobranchidae</taxon>
        <taxon>Elysia</taxon>
    </lineage>
</organism>
<dbReference type="AlphaFoldDB" id="A0AAE0ZE63"/>
<protein>
    <submittedName>
        <fullName evidence="1">Uncharacterized protein</fullName>
    </submittedName>
</protein>
<gene>
    <name evidence="1" type="ORF">RRG08_047275</name>
</gene>
<comment type="caution">
    <text evidence="1">The sequence shown here is derived from an EMBL/GenBank/DDBJ whole genome shotgun (WGS) entry which is preliminary data.</text>
</comment>
<sequence length="49" mass="5869">MLPSLRRAYGVEVFETMTRKPLSELEELLTQFKWKFARVREGRNKFAAH</sequence>